<dbReference type="SUPFAM" id="SSF46785">
    <property type="entry name" value="Winged helix' DNA-binding domain"/>
    <property type="match status" value="1"/>
</dbReference>
<dbReference type="InterPro" id="IPR008920">
    <property type="entry name" value="TF_FadR/GntR_C"/>
</dbReference>
<accession>A0A443IR20</accession>
<dbReference type="SMART" id="SM00895">
    <property type="entry name" value="FCD"/>
    <property type="match status" value="1"/>
</dbReference>
<dbReference type="GO" id="GO:0003677">
    <property type="term" value="F:DNA binding"/>
    <property type="evidence" value="ECO:0007669"/>
    <property type="project" value="UniProtKB-KW"/>
</dbReference>
<dbReference type="SUPFAM" id="SSF48008">
    <property type="entry name" value="GntR ligand-binding domain-like"/>
    <property type="match status" value="1"/>
</dbReference>
<dbReference type="AlphaFoldDB" id="A0A443IR20"/>
<sequence length="232" mass="26248">MGEEGLVTNRAAPEEGTLTEKAAQLLQREILQGVLEPGARLAVIDLSERYGIGATPIREALSRLTSQNLVAAVGRRGFHVRGMNYEDLHDITRVRFLVEQEALRLSMRQGGDEWEGELVASLHRLQLYVERAGSNFGAGGEQFDQLHHQFHAKLIGGSGSPRLTELARDLYNQAYRYRRSNMRRLIDAEDFMQMHRVLAHAALSRDETRAVELLHEHLNSTLANVYPDRERP</sequence>
<dbReference type="Gene3D" id="1.10.10.10">
    <property type="entry name" value="Winged helix-like DNA-binding domain superfamily/Winged helix DNA-binding domain"/>
    <property type="match status" value="1"/>
</dbReference>
<dbReference type="PANTHER" id="PTHR43537:SF20">
    <property type="entry name" value="HTH-TYPE TRANSCRIPTIONAL REPRESSOR GLAR"/>
    <property type="match status" value="1"/>
</dbReference>
<keyword evidence="3" id="KW-0804">Transcription</keyword>
<dbReference type="InterPro" id="IPR011711">
    <property type="entry name" value="GntR_C"/>
</dbReference>
<reference evidence="5 6" key="1">
    <citation type="submission" date="2019-01" db="EMBL/GenBank/DDBJ databases">
        <title>Sinorhodobacter populi sp. nov. isolated from the symptomatic bark tissue of Populus euramericana canker.</title>
        <authorList>
            <person name="Xu G."/>
        </authorList>
    </citation>
    <scope>NUCLEOTIDE SEQUENCE [LARGE SCALE GENOMIC DNA]</scope>
    <source>
        <strain evidence="5 6">2D-5</strain>
    </source>
</reference>
<organism evidence="5 6">
    <name type="scientific">Paenirhodobacter populi</name>
    <dbReference type="NCBI Taxonomy" id="2306993"/>
    <lineage>
        <taxon>Bacteria</taxon>
        <taxon>Pseudomonadati</taxon>
        <taxon>Pseudomonadota</taxon>
        <taxon>Alphaproteobacteria</taxon>
        <taxon>Rhodobacterales</taxon>
        <taxon>Rhodobacter group</taxon>
        <taxon>Paenirhodobacter</taxon>
    </lineage>
</organism>
<keyword evidence="6" id="KW-1185">Reference proteome</keyword>
<dbReference type="PROSITE" id="PS50949">
    <property type="entry name" value="HTH_GNTR"/>
    <property type="match status" value="1"/>
</dbReference>
<dbReference type="InterPro" id="IPR036388">
    <property type="entry name" value="WH-like_DNA-bd_sf"/>
</dbReference>
<dbReference type="EMBL" id="SAUW01000014">
    <property type="protein sequence ID" value="RWR09531.1"/>
    <property type="molecule type" value="Genomic_DNA"/>
</dbReference>
<dbReference type="InterPro" id="IPR036390">
    <property type="entry name" value="WH_DNA-bd_sf"/>
</dbReference>
<reference evidence="5 6" key="2">
    <citation type="submission" date="2019-01" db="EMBL/GenBank/DDBJ databases">
        <authorList>
            <person name="Li Y."/>
        </authorList>
    </citation>
    <scope>NUCLEOTIDE SEQUENCE [LARGE SCALE GENOMIC DNA]</scope>
    <source>
        <strain evidence="5 6">2D-5</strain>
    </source>
</reference>
<evidence type="ECO:0000259" key="4">
    <source>
        <dbReference type="PROSITE" id="PS50949"/>
    </source>
</evidence>
<dbReference type="Pfam" id="PF00392">
    <property type="entry name" value="GntR"/>
    <property type="match status" value="1"/>
</dbReference>
<dbReference type="PANTHER" id="PTHR43537">
    <property type="entry name" value="TRANSCRIPTIONAL REGULATOR, GNTR FAMILY"/>
    <property type="match status" value="1"/>
</dbReference>
<keyword evidence="1" id="KW-0805">Transcription regulation</keyword>
<feature type="domain" description="HTH gntR-type" evidence="4">
    <location>
        <begin position="16"/>
        <end position="83"/>
    </location>
</feature>
<name>A0A443IR20_9RHOB</name>
<evidence type="ECO:0000256" key="1">
    <source>
        <dbReference type="ARBA" id="ARBA00023015"/>
    </source>
</evidence>
<evidence type="ECO:0000256" key="3">
    <source>
        <dbReference type="ARBA" id="ARBA00023163"/>
    </source>
</evidence>
<dbReference type="InterPro" id="IPR000524">
    <property type="entry name" value="Tscrpt_reg_HTH_GntR"/>
</dbReference>
<dbReference type="Proteomes" id="UP000285710">
    <property type="component" value="Unassembled WGS sequence"/>
</dbReference>
<gene>
    <name evidence="5" type="ORF">D2T33_13825</name>
</gene>
<evidence type="ECO:0000256" key="2">
    <source>
        <dbReference type="ARBA" id="ARBA00023125"/>
    </source>
</evidence>
<dbReference type="Pfam" id="PF07729">
    <property type="entry name" value="FCD"/>
    <property type="match status" value="1"/>
</dbReference>
<evidence type="ECO:0000313" key="6">
    <source>
        <dbReference type="Proteomes" id="UP000285710"/>
    </source>
</evidence>
<evidence type="ECO:0000313" key="5">
    <source>
        <dbReference type="EMBL" id="RWR09531.1"/>
    </source>
</evidence>
<dbReference type="Gene3D" id="1.20.120.530">
    <property type="entry name" value="GntR ligand-binding domain-like"/>
    <property type="match status" value="1"/>
</dbReference>
<dbReference type="GO" id="GO:0003700">
    <property type="term" value="F:DNA-binding transcription factor activity"/>
    <property type="evidence" value="ECO:0007669"/>
    <property type="project" value="InterPro"/>
</dbReference>
<keyword evidence="2" id="KW-0238">DNA-binding</keyword>
<comment type="caution">
    <text evidence="5">The sequence shown here is derived from an EMBL/GenBank/DDBJ whole genome shotgun (WGS) entry which is preliminary data.</text>
</comment>
<dbReference type="SMART" id="SM00345">
    <property type="entry name" value="HTH_GNTR"/>
    <property type="match status" value="1"/>
</dbReference>
<proteinExistence type="predicted"/>
<protein>
    <submittedName>
        <fullName evidence="5">GntR family transcriptional regulator</fullName>
    </submittedName>
</protein>